<protein>
    <submittedName>
        <fullName evidence="2">Shikimate 5-dehydrogenase</fullName>
    </submittedName>
</protein>
<dbReference type="SUPFAM" id="SSF53223">
    <property type="entry name" value="Aminoacid dehydrogenase-like, N-terminal domain"/>
    <property type="match status" value="1"/>
</dbReference>
<dbReference type="InterPro" id="IPR013708">
    <property type="entry name" value="Shikimate_DH-bd_N"/>
</dbReference>
<dbReference type="InterPro" id="IPR022893">
    <property type="entry name" value="Shikimate_DH_fam"/>
</dbReference>
<dbReference type="NCBIfam" id="NF009202">
    <property type="entry name" value="PRK12550.1"/>
    <property type="match status" value="1"/>
</dbReference>
<evidence type="ECO:0000259" key="1">
    <source>
        <dbReference type="Pfam" id="PF08501"/>
    </source>
</evidence>
<dbReference type="GO" id="GO:0009423">
    <property type="term" value="P:chorismate biosynthetic process"/>
    <property type="evidence" value="ECO:0007669"/>
    <property type="project" value="TreeGrafter"/>
</dbReference>
<dbReference type="InterPro" id="IPR036291">
    <property type="entry name" value="NAD(P)-bd_dom_sf"/>
</dbReference>
<proteinExistence type="predicted"/>
<dbReference type="CDD" id="cd01065">
    <property type="entry name" value="NAD_bind_Shikimate_DH"/>
    <property type="match status" value="1"/>
</dbReference>
<dbReference type="Proteomes" id="UP001139502">
    <property type="component" value="Unassembled WGS sequence"/>
</dbReference>
<accession>A0A9X2HGW7</accession>
<dbReference type="PANTHER" id="PTHR21089:SF9">
    <property type="entry name" value="SHIKIMATE DEHYDROGENASE-LIKE PROTEIN HI_0607"/>
    <property type="match status" value="1"/>
</dbReference>
<dbReference type="SUPFAM" id="SSF51735">
    <property type="entry name" value="NAD(P)-binding Rossmann-fold domains"/>
    <property type="match status" value="1"/>
</dbReference>
<comment type="caution">
    <text evidence="2">The sequence shown here is derived from an EMBL/GenBank/DDBJ whole genome shotgun (WGS) entry which is preliminary data.</text>
</comment>
<dbReference type="GO" id="GO:0005829">
    <property type="term" value="C:cytosol"/>
    <property type="evidence" value="ECO:0007669"/>
    <property type="project" value="TreeGrafter"/>
</dbReference>
<dbReference type="PANTHER" id="PTHR21089">
    <property type="entry name" value="SHIKIMATE DEHYDROGENASE"/>
    <property type="match status" value="1"/>
</dbReference>
<reference evidence="2" key="1">
    <citation type="submission" date="2022-06" db="EMBL/GenBank/DDBJ databases">
        <title>Rothia sp. isolated from sandalwood seedling.</title>
        <authorList>
            <person name="Tuikhar N."/>
            <person name="Kirdat K."/>
            <person name="Thorat V."/>
            <person name="Swetha P."/>
            <person name="Padma S."/>
            <person name="Sundararaj R."/>
            <person name="Yadav A."/>
        </authorList>
    </citation>
    <scope>NUCLEOTIDE SEQUENCE</scope>
    <source>
        <strain evidence="2">AR01</strain>
    </source>
</reference>
<dbReference type="Pfam" id="PF08501">
    <property type="entry name" value="Shikimate_dh_N"/>
    <property type="match status" value="1"/>
</dbReference>
<evidence type="ECO:0000313" key="2">
    <source>
        <dbReference type="EMBL" id="MCP3425491.1"/>
    </source>
</evidence>
<dbReference type="Gene3D" id="3.40.50.10860">
    <property type="entry name" value="Leucine Dehydrogenase, chain A, domain 1"/>
    <property type="match status" value="1"/>
</dbReference>
<dbReference type="GO" id="GO:0050661">
    <property type="term" value="F:NADP binding"/>
    <property type="evidence" value="ECO:0007669"/>
    <property type="project" value="TreeGrafter"/>
</dbReference>
<feature type="domain" description="Shikimate dehydrogenase substrate binding N-terminal" evidence="1">
    <location>
        <begin position="35"/>
        <end position="102"/>
    </location>
</feature>
<evidence type="ECO:0000313" key="3">
    <source>
        <dbReference type="Proteomes" id="UP001139502"/>
    </source>
</evidence>
<sequence>MPAPPPATPQRPALNRDTTVCISLAGRPSNHGTFFHNHLYERYGLDFLYKSMTTDDVEGAIRGVRALGIRGCSVSMPFKQAVIPLVDAVDHSAEVIGAVNTIVNDAGRLTAYNTDVVAVASLLRTHRVDPASSFALRGSGGMARAVAGALHDAGFARGTVVARNEEDGRELARRYGYEWVPDAAGLRADLLVNVTPVGMEGGPEREELAFPEEAIDAARTVFDVVALPVETPLILRARAAGKETITGAEVAALQAAEQFALYTGVRPSPEEVDDAEAATRRGA</sequence>
<dbReference type="Gene3D" id="3.40.50.720">
    <property type="entry name" value="NAD(P)-binding Rossmann-like Domain"/>
    <property type="match status" value="1"/>
</dbReference>
<dbReference type="AlphaFoldDB" id="A0A9X2HGW7"/>
<dbReference type="GO" id="GO:0004764">
    <property type="term" value="F:shikimate 3-dehydrogenase (NADP+) activity"/>
    <property type="evidence" value="ECO:0007669"/>
    <property type="project" value="InterPro"/>
</dbReference>
<keyword evidence="3" id="KW-1185">Reference proteome</keyword>
<organism evidence="2 3">
    <name type="scientific">Rothia santali</name>
    <dbReference type="NCBI Taxonomy" id="2949643"/>
    <lineage>
        <taxon>Bacteria</taxon>
        <taxon>Bacillati</taxon>
        <taxon>Actinomycetota</taxon>
        <taxon>Actinomycetes</taxon>
        <taxon>Micrococcales</taxon>
        <taxon>Micrococcaceae</taxon>
        <taxon>Rothia</taxon>
    </lineage>
</organism>
<dbReference type="EMBL" id="JANAFB010000010">
    <property type="protein sequence ID" value="MCP3425491.1"/>
    <property type="molecule type" value="Genomic_DNA"/>
</dbReference>
<dbReference type="GO" id="GO:0019632">
    <property type="term" value="P:shikimate metabolic process"/>
    <property type="evidence" value="ECO:0007669"/>
    <property type="project" value="TreeGrafter"/>
</dbReference>
<dbReference type="RefSeq" id="WP_254165735.1">
    <property type="nucleotide sequence ID" value="NZ_JANAFB010000010.1"/>
</dbReference>
<gene>
    <name evidence="2" type="ORF">NBM05_05535</name>
</gene>
<name>A0A9X2HGW7_9MICC</name>
<dbReference type="InterPro" id="IPR046346">
    <property type="entry name" value="Aminoacid_DH-like_N_sf"/>
</dbReference>